<evidence type="ECO:0000313" key="2">
    <source>
        <dbReference type="EMBL" id="KZV88877.1"/>
    </source>
</evidence>
<feature type="domain" description="F-box" evidence="1">
    <location>
        <begin position="262"/>
        <end position="310"/>
    </location>
</feature>
<evidence type="ECO:0000259" key="1">
    <source>
        <dbReference type="PROSITE" id="PS50181"/>
    </source>
</evidence>
<dbReference type="OrthoDB" id="2871682at2759"/>
<dbReference type="EMBL" id="KV426087">
    <property type="protein sequence ID" value="KZV88877.1"/>
    <property type="molecule type" value="Genomic_DNA"/>
</dbReference>
<dbReference type="AlphaFoldDB" id="A0A165FEU3"/>
<protein>
    <recommendedName>
        <fullName evidence="1">F-box domain-containing protein</fullName>
    </recommendedName>
</protein>
<keyword evidence="3" id="KW-1185">Reference proteome</keyword>
<evidence type="ECO:0000313" key="3">
    <source>
        <dbReference type="Proteomes" id="UP000077266"/>
    </source>
</evidence>
<gene>
    <name evidence="2" type="ORF">EXIGLDRAFT_162638</name>
</gene>
<dbReference type="InterPro" id="IPR001810">
    <property type="entry name" value="F-box_dom"/>
</dbReference>
<dbReference type="PROSITE" id="PS50181">
    <property type="entry name" value="FBOX"/>
    <property type="match status" value="1"/>
</dbReference>
<sequence>MGGWDSYCFICAGQAQAAEYLRSQLEEYAGVPKPNPVFLFDAADEAFQTDLVSIGPYDTKSDEPLIDPDKIPGNKREMRRLKGVETGTIRKIRDLCPGDNHWVGGLERRVKVRGRAGSFVISATVYPFGHALCFELLRLWCPRLMAPVGVFWKTVCAANGLEYTTMINGVDYGYISGSMEQYVLMLHGYDQNLPPELVEDLGKEDVEPEINKNVLRDWWFGKGGMYCWVRPDNFPVAEARATPFVLASFTERHNATPVPAPAVSLTTLPLDVLLELTPYLSLHDALALLCLCRTLRSELLPVADTLVKRTIPEWMRPADAGATLTGAEEPFPWLSYARECARSTSIRNRKRIWDVCQQIEALAVQHGILSSSSVIVS</sequence>
<organism evidence="2 3">
    <name type="scientific">Exidia glandulosa HHB12029</name>
    <dbReference type="NCBI Taxonomy" id="1314781"/>
    <lineage>
        <taxon>Eukaryota</taxon>
        <taxon>Fungi</taxon>
        <taxon>Dikarya</taxon>
        <taxon>Basidiomycota</taxon>
        <taxon>Agaricomycotina</taxon>
        <taxon>Agaricomycetes</taxon>
        <taxon>Auriculariales</taxon>
        <taxon>Exidiaceae</taxon>
        <taxon>Exidia</taxon>
    </lineage>
</organism>
<dbReference type="InParanoid" id="A0A165FEU3"/>
<proteinExistence type="predicted"/>
<dbReference type="Proteomes" id="UP000077266">
    <property type="component" value="Unassembled WGS sequence"/>
</dbReference>
<name>A0A165FEU3_EXIGL</name>
<reference evidence="2 3" key="1">
    <citation type="journal article" date="2016" name="Mol. Biol. Evol.">
        <title>Comparative Genomics of Early-Diverging Mushroom-Forming Fungi Provides Insights into the Origins of Lignocellulose Decay Capabilities.</title>
        <authorList>
            <person name="Nagy L.G."/>
            <person name="Riley R."/>
            <person name="Tritt A."/>
            <person name="Adam C."/>
            <person name="Daum C."/>
            <person name="Floudas D."/>
            <person name="Sun H."/>
            <person name="Yadav J.S."/>
            <person name="Pangilinan J."/>
            <person name="Larsson K.H."/>
            <person name="Matsuura K."/>
            <person name="Barry K."/>
            <person name="Labutti K."/>
            <person name="Kuo R."/>
            <person name="Ohm R.A."/>
            <person name="Bhattacharya S.S."/>
            <person name="Shirouzu T."/>
            <person name="Yoshinaga Y."/>
            <person name="Martin F.M."/>
            <person name="Grigoriev I.V."/>
            <person name="Hibbett D.S."/>
        </authorList>
    </citation>
    <scope>NUCLEOTIDE SEQUENCE [LARGE SCALE GENOMIC DNA]</scope>
    <source>
        <strain evidence="2 3">HHB12029</strain>
    </source>
</reference>
<accession>A0A165FEU3</accession>